<sequence>MKILLSPGKAWATRLDKRHFLIQYLKEKYKVIVVFCGLILCNFFLYFLYDVRMEPILYTSFLLILFVLPFAFWDMHRIYQKCRRLQDIGQMENPVMPDLWVAETLLEQDYQRVIKEALQAWQNERTRWREINAERDDYYTLWTHQIKTPIYSMDLMLQTGDTTPSKWKAELLQVSRYADMALKYLQLENQYSDLCLEQVKLLTVAQEAVRKHSVILIAKRLKIDLHDLEAEVLTDRKWLLFILEQLVSNAAKYTERGTIAIYQPAPLQICVSDTGMGIAAEDLPRLFEKGYTGFNGHIHQKSTGCGLYMCKKVSHLLGLTLSISSQVNIGTTVTINLPGDDFAAAD</sequence>
<feature type="transmembrane region" description="Helical" evidence="11">
    <location>
        <begin position="55"/>
        <end position="73"/>
    </location>
</feature>
<evidence type="ECO:0000256" key="3">
    <source>
        <dbReference type="ARBA" id="ARBA00012438"/>
    </source>
</evidence>
<dbReference type="AlphaFoldDB" id="A0A2K4ZL62"/>
<keyword evidence="7 13" id="KW-0418">Kinase</keyword>
<feature type="domain" description="Histidine kinase" evidence="12">
    <location>
        <begin position="141"/>
        <end position="341"/>
    </location>
</feature>
<keyword evidence="10 11" id="KW-0472">Membrane</keyword>
<comment type="catalytic activity">
    <reaction evidence="1">
        <text>ATP + protein L-histidine = ADP + protein N-phospho-L-histidine.</text>
        <dbReference type="EC" id="2.7.13.3"/>
    </reaction>
</comment>
<dbReference type="InterPro" id="IPR004358">
    <property type="entry name" value="Sig_transdc_His_kin-like_C"/>
</dbReference>
<keyword evidence="6 11" id="KW-0812">Transmembrane</keyword>
<evidence type="ECO:0000256" key="1">
    <source>
        <dbReference type="ARBA" id="ARBA00000085"/>
    </source>
</evidence>
<keyword evidence="4" id="KW-1003">Cell membrane</keyword>
<dbReference type="PROSITE" id="PS50109">
    <property type="entry name" value="HIS_KIN"/>
    <property type="match status" value="1"/>
</dbReference>
<proteinExistence type="predicted"/>
<evidence type="ECO:0000256" key="4">
    <source>
        <dbReference type="ARBA" id="ARBA00022475"/>
    </source>
</evidence>
<evidence type="ECO:0000256" key="9">
    <source>
        <dbReference type="ARBA" id="ARBA00023012"/>
    </source>
</evidence>
<dbReference type="Gene3D" id="3.30.565.10">
    <property type="entry name" value="Histidine kinase-like ATPase, C-terminal domain"/>
    <property type="match status" value="1"/>
</dbReference>
<dbReference type="GO" id="GO:0005886">
    <property type="term" value="C:plasma membrane"/>
    <property type="evidence" value="ECO:0007669"/>
    <property type="project" value="UniProtKB-SubCell"/>
</dbReference>
<keyword evidence="14" id="KW-1185">Reference proteome</keyword>
<dbReference type="GO" id="GO:0016036">
    <property type="term" value="P:cellular response to phosphate starvation"/>
    <property type="evidence" value="ECO:0007669"/>
    <property type="project" value="TreeGrafter"/>
</dbReference>
<gene>
    <name evidence="13" type="primary">graS_3</name>
    <name evidence="13" type="ORF">AMURIS_03955</name>
</gene>
<reference evidence="13 14" key="1">
    <citation type="submission" date="2018-01" db="EMBL/GenBank/DDBJ databases">
        <authorList>
            <person name="Gaut B.S."/>
            <person name="Morton B.R."/>
            <person name="Clegg M.T."/>
            <person name="Duvall M.R."/>
        </authorList>
    </citation>
    <scope>NUCLEOTIDE SEQUENCE [LARGE SCALE GENOMIC DNA]</scope>
    <source>
        <strain evidence="13">GP69</strain>
    </source>
</reference>
<evidence type="ECO:0000256" key="11">
    <source>
        <dbReference type="SAM" id="Phobius"/>
    </source>
</evidence>
<accession>A0A2K4ZL62</accession>
<dbReference type="PANTHER" id="PTHR45453:SF2">
    <property type="entry name" value="HISTIDINE KINASE"/>
    <property type="match status" value="1"/>
</dbReference>
<evidence type="ECO:0000256" key="5">
    <source>
        <dbReference type="ARBA" id="ARBA00022679"/>
    </source>
</evidence>
<dbReference type="PRINTS" id="PR00344">
    <property type="entry name" value="BCTRLSENSOR"/>
</dbReference>
<evidence type="ECO:0000256" key="10">
    <source>
        <dbReference type="ARBA" id="ARBA00023136"/>
    </source>
</evidence>
<dbReference type="InterPro" id="IPR050351">
    <property type="entry name" value="BphY/WalK/GraS-like"/>
</dbReference>
<evidence type="ECO:0000256" key="6">
    <source>
        <dbReference type="ARBA" id="ARBA00022692"/>
    </source>
</evidence>
<evidence type="ECO:0000259" key="12">
    <source>
        <dbReference type="PROSITE" id="PS50109"/>
    </source>
</evidence>
<dbReference type="OrthoDB" id="9780487at2"/>
<protein>
    <recommendedName>
        <fullName evidence="3">histidine kinase</fullName>
        <ecNumber evidence="3">2.7.13.3</ecNumber>
    </recommendedName>
</protein>
<evidence type="ECO:0000256" key="8">
    <source>
        <dbReference type="ARBA" id="ARBA00022989"/>
    </source>
</evidence>
<dbReference type="EC" id="2.7.13.3" evidence="3"/>
<dbReference type="RefSeq" id="WP_120468819.1">
    <property type="nucleotide sequence ID" value="NZ_JANJZD010000021.1"/>
</dbReference>
<dbReference type="SMART" id="SM00387">
    <property type="entry name" value="HATPase_c"/>
    <property type="match status" value="1"/>
</dbReference>
<evidence type="ECO:0000313" key="14">
    <source>
        <dbReference type="Proteomes" id="UP000236311"/>
    </source>
</evidence>
<evidence type="ECO:0000256" key="7">
    <source>
        <dbReference type="ARBA" id="ARBA00022777"/>
    </source>
</evidence>
<dbReference type="InterPro" id="IPR005467">
    <property type="entry name" value="His_kinase_dom"/>
</dbReference>
<dbReference type="PANTHER" id="PTHR45453">
    <property type="entry name" value="PHOSPHATE REGULON SENSOR PROTEIN PHOR"/>
    <property type="match status" value="1"/>
</dbReference>
<dbReference type="Proteomes" id="UP000236311">
    <property type="component" value="Unassembled WGS sequence"/>
</dbReference>
<keyword evidence="9" id="KW-0902">Two-component regulatory system</keyword>
<dbReference type="GO" id="GO:0004721">
    <property type="term" value="F:phosphoprotein phosphatase activity"/>
    <property type="evidence" value="ECO:0007669"/>
    <property type="project" value="TreeGrafter"/>
</dbReference>
<name>A0A2K4ZL62_9FIRM</name>
<comment type="subcellular location">
    <subcellularLocation>
        <location evidence="2">Cell membrane</location>
        <topology evidence="2">Multi-pass membrane protein</topology>
    </subcellularLocation>
</comment>
<organism evidence="13 14">
    <name type="scientific">Acetatifactor muris</name>
    <dbReference type="NCBI Taxonomy" id="879566"/>
    <lineage>
        <taxon>Bacteria</taxon>
        <taxon>Bacillati</taxon>
        <taxon>Bacillota</taxon>
        <taxon>Clostridia</taxon>
        <taxon>Lachnospirales</taxon>
        <taxon>Lachnospiraceae</taxon>
        <taxon>Acetatifactor</taxon>
    </lineage>
</organism>
<feature type="transmembrane region" description="Helical" evidence="11">
    <location>
        <begin position="31"/>
        <end position="49"/>
    </location>
</feature>
<keyword evidence="5 13" id="KW-0808">Transferase</keyword>
<dbReference type="InterPro" id="IPR036890">
    <property type="entry name" value="HATPase_C_sf"/>
</dbReference>
<dbReference type="GO" id="GO:0000155">
    <property type="term" value="F:phosphorelay sensor kinase activity"/>
    <property type="evidence" value="ECO:0007669"/>
    <property type="project" value="TreeGrafter"/>
</dbReference>
<dbReference type="Pfam" id="PF02518">
    <property type="entry name" value="HATPase_c"/>
    <property type="match status" value="1"/>
</dbReference>
<dbReference type="InterPro" id="IPR003594">
    <property type="entry name" value="HATPase_dom"/>
</dbReference>
<dbReference type="SUPFAM" id="SSF55874">
    <property type="entry name" value="ATPase domain of HSP90 chaperone/DNA topoisomerase II/histidine kinase"/>
    <property type="match status" value="1"/>
</dbReference>
<keyword evidence="8 11" id="KW-1133">Transmembrane helix</keyword>
<evidence type="ECO:0000256" key="2">
    <source>
        <dbReference type="ARBA" id="ARBA00004651"/>
    </source>
</evidence>
<dbReference type="EMBL" id="OFSM01000023">
    <property type="protein sequence ID" value="SOY31219.1"/>
    <property type="molecule type" value="Genomic_DNA"/>
</dbReference>
<evidence type="ECO:0000313" key="13">
    <source>
        <dbReference type="EMBL" id="SOY31219.1"/>
    </source>
</evidence>